<reference evidence="3" key="2">
    <citation type="submission" date="2019-02" db="EMBL/GenBank/DDBJ databases">
        <authorList>
            <person name="Chen S.-C."/>
            <person name="Chien H.-H."/>
            <person name="Lai M.-C."/>
        </authorList>
    </citation>
    <scope>NUCLEOTIDE SEQUENCE</scope>
    <source>
        <strain evidence="3">N2F9704</strain>
    </source>
</reference>
<feature type="domain" description="PEGA" evidence="2">
    <location>
        <begin position="24"/>
        <end position="87"/>
    </location>
</feature>
<protein>
    <submittedName>
        <fullName evidence="3">PEGA domain-containing protein</fullName>
    </submittedName>
</protein>
<dbReference type="PROSITE" id="PS51257">
    <property type="entry name" value="PROKAR_LIPOPROTEIN"/>
    <property type="match status" value="1"/>
</dbReference>
<organism evidence="3 4">
    <name type="scientific">Methanofollis aquaemaris</name>
    <dbReference type="NCBI Taxonomy" id="126734"/>
    <lineage>
        <taxon>Archaea</taxon>
        <taxon>Methanobacteriati</taxon>
        <taxon>Methanobacteriota</taxon>
        <taxon>Stenosarchaea group</taxon>
        <taxon>Methanomicrobia</taxon>
        <taxon>Methanomicrobiales</taxon>
        <taxon>Methanomicrobiaceae</taxon>
        <taxon>Methanofollis</taxon>
    </lineage>
</organism>
<gene>
    <name evidence="3" type="ORF">RJ40_08340</name>
</gene>
<evidence type="ECO:0000256" key="1">
    <source>
        <dbReference type="SAM" id="Coils"/>
    </source>
</evidence>
<evidence type="ECO:0000313" key="4">
    <source>
        <dbReference type="Proteomes" id="UP001042704"/>
    </source>
</evidence>
<feature type="coiled-coil region" evidence="1">
    <location>
        <begin position="299"/>
        <end position="406"/>
    </location>
</feature>
<dbReference type="RefSeq" id="WP_265580408.1">
    <property type="nucleotide sequence ID" value="NZ_CP036172.1"/>
</dbReference>
<keyword evidence="4" id="KW-1185">Reference proteome</keyword>
<dbReference type="AlphaFoldDB" id="A0A8A3S701"/>
<dbReference type="Pfam" id="PF08308">
    <property type="entry name" value="PEGA"/>
    <property type="match status" value="1"/>
</dbReference>
<proteinExistence type="predicted"/>
<name>A0A8A3S701_9EURY</name>
<dbReference type="Proteomes" id="UP001042704">
    <property type="component" value="Chromosome"/>
</dbReference>
<dbReference type="EMBL" id="CP036172">
    <property type="protein sequence ID" value="QSZ67511.1"/>
    <property type="molecule type" value="Genomic_DNA"/>
</dbReference>
<reference evidence="3" key="1">
    <citation type="journal article" date="2001" name="Int. J. Syst. Evol. Microbiol.">
        <title>Methanofollis aquaemaris sp. nov., a methanogen isolated from an aquaculture fish pond.</title>
        <authorList>
            <person name="Lai M.C."/>
            <person name="Chen S.C."/>
        </authorList>
    </citation>
    <scope>NUCLEOTIDE SEQUENCE</scope>
    <source>
        <strain evidence="3">N2F9704</strain>
    </source>
</reference>
<sequence>MKPLPLLLLTIGLILTAGCSALSGTLEVDSDPPDAAVYLDGEYRGNTPCTVRDLDAGSHMLELRHERYPAWQTEVEMKLGEEAGVIADLAENLVPEVALACEGSGDHLRGEEIVVTGHAVTPWKQVNLSVEAIDGDGSFAPRSYQVEVDDEYNFEYRLPTDSMPGGRYRLSARLGTGETENLTVTVLTEGEANVAVVREIVETYRETHTYSDADFFVCADMALDVWNMIETRGIGAKIAIGDVERTGEELPEADHAWVLAETSPGVWTALETTGGFVVVDDEQYLEGWSFDTPRAFKEYIDLSNRYNAATENYKDTERRYNRKVEEYNNEAEYLEYLVDSYNDRYVGRSLTSVEYRTAQDMKKSIDEMKIDVAELNGELGQLSRELEGVEQDMEALERQMRRLAERIGR</sequence>
<accession>A0A8A3S701</accession>
<dbReference type="GeneID" id="76424367"/>
<dbReference type="KEGG" id="maqe:RJ40_08340"/>
<keyword evidence="1" id="KW-0175">Coiled coil</keyword>
<evidence type="ECO:0000259" key="2">
    <source>
        <dbReference type="Pfam" id="PF08308"/>
    </source>
</evidence>
<evidence type="ECO:0000313" key="3">
    <source>
        <dbReference type="EMBL" id="QSZ67511.1"/>
    </source>
</evidence>
<dbReference type="InterPro" id="IPR013229">
    <property type="entry name" value="PEGA"/>
</dbReference>